<dbReference type="Pfam" id="PF00990">
    <property type="entry name" value="GGDEF"/>
    <property type="match status" value="1"/>
</dbReference>
<evidence type="ECO:0000259" key="3">
    <source>
        <dbReference type="PROSITE" id="PS50113"/>
    </source>
</evidence>
<dbReference type="PANTHER" id="PTHR44757">
    <property type="entry name" value="DIGUANYLATE CYCLASE DGCP"/>
    <property type="match status" value="1"/>
</dbReference>
<dbReference type="InterPro" id="IPR043128">
    <property type="entry name" value="Rev_trsase/Diguanyl_cyclase"/>
</dbReference>
<dbReference type="SMART" id="SM00086">
    <property type="entry name" value="PAC"/>
    <property type="match status" value="1"/>
</dbReference>
<organism evidence="5 6">
    <name type="scientific">Saccharopolyspora flava</name>
    <dbReference type="NCBI Taxonomy" id="95161"/>
    <lineage>
        <taxon>Bacteria</taxon>
        <taxon>Bacillati</taxon>
        <taxon>Actinomycetota</taxon>
        <taxon>Actinomycetes</taxon>
        <taxon>Pseudonocardiales</taxon>
        <taxon>Pseudonocardiaceae</taxon>
        <taxon>Saccharopolyspora</taxon>
    </lineage>
</organism>
<dbReference type="NCBIfam" id="TIGR00254">
    <property type="entry name" value="GGDEF"/>
    <property type="match status" value="1"/>
</dbReference>
<feature type="domain" description="PAS" evidence="2">
    <location>
        <begin position="33"/>
        <end position="103"/>
    </location>
</feature>
<dbReference type="NCBIfam" id="TIGR00229">
    <property type="entry name" value="sensory_box"/>
    <property type="match status" value="1"/>
</dbReference>
<gene>
    <name evidence="5" type="ORF">SAMN05660874_05336</name>
</gene>
<dbReference type="Pfam" id="PF13426">
    <property type="entry name" value="PAS_9"/>
    <property type="match status" value="1"/>
</dbReference>
<accession>A0A1I6UVU2</accession>
<dbReference type="SMART" id="SM00091">
    <property type="entry name" value="PAS"/>
    <property type="match status" value="1"/>
</dbReference>
<dbReference type="InterPro" id="IPR000160">
    <property type="entry name" value="GGDEF_dom"/>
</dbReference>
<dbReference type="InterPro" id="IPR000014">
    <property type="entry name" value="PAS"/>
</dbReference>
<dbReference type="PANTHER" id="PTHR44757:SF2">
    <property type="entry name" value="BIOFILM ARCHITECTURE MAINTENANCE PROTEIN MBAA"/>
    <property type="match status" value="1"/>
</dbReference>
<proteinExistence type="predicted"/>
<dbReference type="InterPro" id="IPR052155">
    <property type="entry name" value="Biofilm_reg_signaling"/>
</dbReference>
<dbReference type="Gene3D" id="3.30.70.270">
    <property type="match status" value="1"/>
</dbReference>
<feature type="domain" description="PAC" evidence="3">
    <location>
        <begin position="1"/>
        <end position="39"/>
    </location>
</feature>
<dbReference type="InterPro" id="IPR001610">
    <property type="entry name" value="PAC"/>
</dbReference>
<name>A0A1I6UVU2_9PSEU</name>
<feature type="region of interest" description="Disordered" evidence="1">
    <location>
        <begin position="298"/>
        <end position="319"/>
    </location>
</feature>
<evidence type="ECO:0000313" key="6">
    <source>
        <dbReference type="Proteomes" id="UP000198852"/>
    </source>
</evidence>
<dbReference type="SMART" id="SM00267">
    <property type="entry name" value="GGDEF"/>
    <property type="match status" value="1"/>
</dbReference>
<dbReference type="EMBL" id="FOZX01000013">
    <property type="protein sequence ID" value="SFT05575.1"/>
    <property type="molecule type" value="Genomic_DNA"/>
</dbReference>
<dbReference type="SUPFAM" id="SSF55785">
    <property type="entry name" value="PYP-like sensor domain (PAS domain)"/>
    <property type="match status" value="1"/>
</dbReference>
<dbReference type="InterPro" id="IPR035965">
    <property type="entry name" value="PAS-like_dom_sf"/>
</dbReference>
<dbReference type="PROSITE" id="PS50887">
    <property type="entry name" value="GGDEF"/>
    <property type="match status" value="1"/>
</dbReference>
<reference evidence="6" key="1">
    <citation type="submission" date="2016-10" db="EMBL/GenBank/DDBJ databases">
        <authorList>
            <person name="Varghese N."/>
            <person name="Submissions S."/>
        </authorList>
    </citation>
    <scope>NUCLEOTIDE SEQUENCE [LARGE SCALE GENOMIC DNA]</scope>
    <source>
        <strain evidence="6">DSM 44771</strain>
    </source>
</reference>
<dbReference type="PROSITE" id="PS50113">
    <property type="entry name" value="PAC"/>
    <property type="match status" value="2"/>
</dbReference>
<evidence type="ECO:0000313" key="5">
    <source>
        <dbReference type="EMBL" id="SFT05575.1"/>
    </source>
</evidence>
<dbReference type="InterPro" id="IPR029787">
    <property type="entry name" value="Nucleotide_cyclase"/>
</dbReference>
<dbReference type="CDD" id="cd00130">
    <property type="entry name" value="PAS"/>
    <property type="match status" value="1"/>
</dbReference>
<dbReference type="Gene3D" id="3.30.450.20">
    <property type="entry name" value="PAS domain"/>
    <property type="match status" value="1"/>
</dbReference>
<feature type="domain" description="PAC" evidence="3">
    <location>
        <begin position="107"/>
        <end position="159"/>
    </location>
</feature>
<dbReference type="STRING" id="95161.SAMN05660874_05336"/>
<dbReference type="SUPFAM" id="SSF55073">
    <property type="entry name" value="Nucleotide cyclase"/>
    <property type="match status" value="1"/>
</dbReference>
<protein>
    <submittedName>
        <fullName evidence="5">Diguanylate cyclase with PAS/PAC sensor</fullName>
    </submittedName>
</protein>
<dbReference type="InterPro" id="IPR000700">
    <property type="entry name" value="PAS-assoc_C"/>
</dbReference>
<evidence type="ECO:0000259" key="4">
    <source>
        <dbReference type="PROSITE" id="PS50887"/>
    </source>
</evidence>
<dbReference type="AlphaFoldDB" id="A0A1I6UVU2"/>
<keyword evidence="6" id="KW-1185">Reference proteome</keyword>
<dbReference type="Proteomes" id="UP000198852">
    <property type="component" value="Unassembled WGS sequence"/>
</dbReference>
<sequence>MWALVSRTFIRDERGEPVSFLSQSLDITRRREAELLWQRSFANAPIGMALLSLKGRWTEVNDTLCDMLGYSREELIGMHFSDITYEEEDDRGPALLEDLVHGVVESVSIEKRYRHKDGHTLWMLIRATAVPDASGDPAFVVSQYDDVGERRRADAHLAQLALHDPLTGLANRTLLADLMDLSLKRLSRGDGMVVVVVADLDELKPFNDRYGHLVGDKMIVAAAEALQSAVRSGDAVARVGGDEFVVVTLVEDAAEAAALRDRIEQRLNTRVTIGGRTLPLRTSVGHAITTDPQVSRDELLHAADQDMYERKRERGAARD</sequence>
<dbReference type="PROSITE" id="PS50112">
    <property type="entry name" value="PAS"/>
    <property type="match status" value="1"/>
</dbReference>
<dbReference type="CDD" id="cd01949">
    <property type="entry name" value="GGDEF"/>
    <property type="match status" value="1"/>
</dbReference>
<evidence type="ECO:0000256" key="1">
    <source>
        <dbReference type="SAM" id="MobiDB-lite"/>
    </source>
</evidence>
<evidence type="ECO:0000259" key="2">
    <source>
        <dbReference type="PROSITE" id="PS50112"/>
    </source>
</evidence>
<feature type="domain" description="GGDEF" evidence="4">
    <location>
        <begin position="191"/>
        <end position="319"/>
    </location>
</feature>